<organism evidence="1 2">
    <name type="scientific">Botryotinia fuckeliana (strain T4)</name>
    <name type="common">Noble rot fungus</name>
    <name type="synonym">Botrytis cinerea</name>
    <dbReference type="NCBI Taxonomy" id="999810"/>
    <lineage>
        <taxon>Eukaryota</taxon>
        <taxon>Fungi</taxon>
        <taxon>Dikarya</taxon>
        <taxon>Ascomycota</taxon>
        <taxon>Pezizomycotina</taxon>
        <taxon>Leotiomycetes</taxon>
        <taxon>Helotiales</taxon>
        <taxon>Sclerotiniaceae</taxon>
        <taxon>Botrytis</taxon>
    </lineage>
</organism>
<protein>
    <submittedName>
        <fullName evidence="1">Uncharacterized protein</fullName>
    </submittedName>
</protein>
<dbReference type="EMBL" id="FQ790341">
    <property type="protein sequence ID" value="CCD52213.1"/>
    <property type="molecule type" value="Genomic_DNA"/>
</dbReference>
<sequence>MFHTTERSKSIHLMAHFEFYRACWNQSRLTRECQD</sequence>
<reference evidence="2" key="1">
    <citation type="journal article" date="2011" name="PLoS Genet.">
        <title>Genomic analysis of the necrotrophic fungal pathogens Sclerotinia sclerotiorum and Botrytis cinerea.</title>
        <authorList>
            <person name="Amselem J."/>
            <person name="Cuomo C.A."/>
            <person name="van Kan J.A."/>
            <person name="Viaud M."/>
            <person name="Benito E.P."/>
            <person name="Couloux A."/>
            <person name="Coutinho P.M."/>
            <person name="de Vries R.P."/>
            <person name="Dyer P.S."/>
            <person name="Fillinger S."/>
            <person name="Fournier E."/>
            <person name="Gout L."/>
            <person name="Hahn M."/>
            <person name="Kohn L."/>
            <person name="Lapalu N."/>
            <person name="Plummer K.M."/>
            <person name="Pradier J.M."/>
            <person name="Quevillon E."/>
            <person name="Sharon A."/>
            <person name="Simon A."/>
            <person name="ten Have A."/>
            <person name="Tudzynski B."/>
            <person name="Tudzynski P."/>
            <person name="Wincker P."/>
            <person name="Andrew M."/>
            <person name="Anthouard V."/>
            <person name="Beever R.E."/>
            <person name="Beffa R."/>
            <person name="Benoit I."/>
            <person name="Bouzid O."/>
            <person name="Brault B."/>
            <person name="Chen Z."/>
            <person name="Choquer M."/>
            <person name="Collemare J."/>
            <person name="Cotton P."/>
            <person name="Danchin E.G."/>
            <person name="Da Silva C."/>
            <person name="Gautier A."/>
            <person name="Giraud C."/>
            <person name="Giraud T."/>
            <person name="Gonzalez C."/>
            <person name="Grossetete S."/>
            <person name="Guldener U."/>
            <person name="Henrissat B."/>
            <person name="Howlett B.J."/>
            <person name="Kodira C."/>
            <person name="Kretschmer M."/>
            <person name="Lappartient A."/>
            <person name="Leroch M."/>
            <person name="Levis C."/>
            <person name="Mauceli E."/>
            <person name="Neuveglise C."/>
            <person name="Oeser B."/>
            <person name="Pearson M."/>
            <person name="Poulain J."/>
            <person name="Poussereau N."/>
            <person name="Quesneville H."/>
            <person name="Rascle C."/>
            <person name="Schumacher J."/>
            <person name="Segurens B."/>
            <person name="Sexton A."/>
            <person name="Silva E."/>
            <person name="Sirven C."/>
            <person name="Soanes D.M."/>
            <person name="Talbot N.J."/>
            <person name="Templeton M."/>
            <person name="Yandava C."/>
            <person name="Yarden O."/>
            <person name="Zeng Q."/>
            <person name="Rollins J.A."/>
            <person name="Lebrun M.H."/>
            <person name="Dickman M."/>
        </authorList>
    </citation>
    <scope>NUCLEOTIDE SEQUENCE [LARGE SCALE GENOMIC DNA]</scope>
    <source>
        <strain evidence="2">T4</strain>
    </source>
</reference>
<dbReference type="InParanoid" id="G2YKR5"/>
<evidence type="ECO:0000313" key="2">
    <source>
        <dbReference type="Proteomes" id="UP000008177"/>
    </source>
</evidence>
<dbReference type="HOGENOM" id="CLU_3368394_0_0_1"/>
<evidence type="ECO:0000313" key="1">
    <source>
        <dbReference type="EMBL" id="CCD52213.1"/>
    </source>
</evidence>
<gene>
    <name evidence="1" type="ORF">BofuT4_uP080080.1</name>
</gene>
<accession>G2YKR5</accession>
<name>G2YKR5_BOTF4</name>
<dbReference type="Proteomes" id="UP000008177">
    <property type="component" value="Unplaced contigs"/>
</dbReference>
<dbReference type="AlphaFoldDB" id="G2YKR5"/>
<proteinExistence type="predicted"/>